<dbReference type="AlphaFoldDB" id="A0A2S2BWD1"/>
<accession>A0A2S2BWD1</accession>
<proteinExistence type="predicted"/>
<keyword evidence="2" id="KW-1185">Reference proteome</keyword>
<dbReference type="Proteomes" id="UP000245711">
    <property type="component" value="Chromosome"/>
</dbReference>
<reference evidence="1 2" key="1">
    <citation type="submission" date="2017-05" db="EMBL/GenBank/DDBJ databases">
        <title>Isolation of Rhodococcus sp. S2-17 biodegrading of BP-3.</title>
        <authorList>
            <person name="Lee Y."/>
            <person name="Kim K.H."/>
            <person name="Chun B.H."/>
            <person name="Jung H.S."/>
            <person name="Jeon C.O."/>
        </authorList>
    </citation>
    <scope>NUCLEOTIDE SEQUENCE [LARGE SCALE GENOMIC DNA]</scope>
    <source>
        <strain evidence="1 2">S2-17</strain>
    </source>
</reference>
<dbReference type="EMBL" id="CP021354">
    <property type="protein sequence ID" value="AWK72937.1"/>
    <property type="molecule type" value="Genomic_DNA"/>
</dbReference>
<name>A0A2S2BWD1_9NOCA</name>
<sequence>MARLSAADRQLAHITVADGVMVLTVKLPTTAAPTGRAHWRRVRLTATIPPHLHTRAITDWHLPTLVLDRRGLLLRCAATEQIAAADLSAGATAVGVDWSPATLGAAAIVTERPDGLVSDYRGFTYDDRGLGIRLARLQAEGQHLHRKAARLTRLAATAPSEVRAELEEKIAVLDAHRTAIGVKRGKINRELAFHFGREVTTTPPRPARR</sequence>
<organism evidence="1 2">
    <name type="scientific">Rhodococcus oxybenzonivorans</name>
    <dbReference type="NCBI Taxonomy" id="1990687"/>
    <lineage>
        <taxon>Bacteria</taxon>
        <taxon>Bacillati</taxon>
        <taxon>Actinomycetota</taxon>
        <taxon>Actinomycetes</taxon>
        <taxon>Mycobacteriales</taxon>
        <taxon>Nocardiaceae</taxon>
        <taxon>Rhodococcus</taxon>
    </lineage>
</organism>
<gene>
    <name evidence="1" type="ORF">CBI38_16620</name>
</gene>
<dbReference type="KEGG" id="roz:CBI38_16620"/>
<protein>
    <submittedName>
        <fullName evidence="1">Uncharacterized protein</fullName>
    </submittedName>
</protein>
<evidence type="ECO:0000313" key="1">
    <source>
        <dbReference type="EMBL" id="AWK72937.1"/>
    </source>
</evidence>
<evidence type="ECO:0000313" key="2">
    <source>
        <dbReference type="Proteomes" id="UP000245711"/>
    </source>
</evidence>